<sequence length="110" mass="12756">MRKMAMLVGIAPEKIAEYKALHAAVWPAVLARIRQSNIRNYSIFLREPENLLVGYWEYHGDDFNTDMAAIAADPETQRWWELTAPCQTRLASARDHEQWSMMDQVFDLDG</sequence>
<dbReference type="InterPro" id="IPR011008">
    <property type="entry name" value="Dimeric_a/b-barrel"/>
</dbReference>
<name>A0ABX8UWS4_9BURK</name>
<dbReference type="EMBL" id="CP080096">
    <property type="protein sequence ID" value="QYD71787.1"/>
    <property type="molecule type" value="Genomic_DNA"/>
</dbReference>
<accession>A0ABX8UWS4</accession>
<dbReference type="RefSeq" id="WP_219801216.1">
    <property type="nucleotide sequence ID" value="NZ_CP080096.1"/>
</dbReference>
<dbReference type="Pfam" id="PF05336">
    <property type="entry name" value="rhaM"/>
    <property type="match status" value="1"/>
</dbReference>
<keyword evidence="2" id="KW-1185">Reference proteome</keyword>
<protein>
    <submittedName>
        <fullName evidence="1">L-rhamnose mutarotase</fullName>
    </submittedName>
</protein>
<reference evidence="1 2" key="1">
    <citation type="submission" date="2021-07" db="EMBL/GenBank/DDBJ databases">
        <title>Paraburkholderia edwinii protects Aspergillus sp. from phenazines by acting as a toxin sponge.</title>
        <authorList>
            <person name="Dahlstrom K.M."/>
            <person name="Newman D.K."/>
        </authorList>
    </citation>
    <scope>NUCLEOTIDE SEQUENCE [LARGE SCALE GENOMIC DNA]</scope>
    <source>
        <strain evidence="1 2">Pe01</strain>
    </source>
</reference>
<dbReference type="InterPro" id="IPR008000">
    <property type="entry name" value="Rham/fucose_mutarotase"/>
</dbReference>
<gene>
    <name evidence="1" type="ORF">KZJ38_32975</name>
</gene>
<dbReference type="Gene3D" id="3.30.70.100">
    <property type="match status" value="1"/>
</dbReference>
<dbReference type="PANTHER" id="PTHR34389">
    <property type="entry name" value="L-RHAMNOSE MUTAROTASE"/>
    <property type="match status" value="1"/>
</dbReference>
<evidence type="ECO:0000313" key="2">
    <source>
        <dbReference type="Proteomes" id="UP000826462"/>
    </source>
</evidence>
<proteinExistence type="predicted"/>
<evidence type="ECO:0000313" key="1">
    <source>
        <dbReference type="EMBL" id="QYD71787.1"/>
    </source>
</evidence>
<dbReference type="Proteomes" id="UP000826462">
    <property type="component" value="Chromosome 2"/>
</dbReference>
<dbReference type="PANTHER" id="PTHR34389:SF2">
    <property type="entry name" value="L-RHAMNOSE MUTAROTASE"/>
    <property type="match status" value="1"/>
</dbReference>
<dbReference type="SUPFAM" id="SSF54909">
    <property type="entry name" value="Dimeric alpha+beta barrel"/>
    <property type="match status" value="1"/>
</dbReference>
<organism evidence="1 2">
    <name type="scientific">Paraburkholderia edwinii</name>
    <dbReference type="NCBI Taxonomy" id="2861782"/>
    <lineage>
        <taxon>Bacteria</taxon>
        <taxon>Pseudomonadati</taxon>
        <taxon>Pseudomonadota</taxon>
        <taxon>Betaproteobacteria</taxon>
        <taxon>Burkholderiales</taxon>
        <taxon>Burkholderiaceae</taxon>
        <taxon>Paraburkholderia</taxon>
    </lineage>
</organism>